<sequence>MVGALTIGTAGEAAAHWTYSYHGSDFTSVSYEHDNANVFDMECDGNYVSVDYRLMNSTSTPRSVTDWDGCNRGGGGTGFLPSDVYKFRTCEANVGCAPWVYPLDG</sequence>
<organism evidence="1 2">
    <name type="scientific">Solicola gregarius</name>
    <dbReference type="NCBI Taxonomy" id="2908642"/>
    <lineage>
        <taxon>Bacteria</taxon>
        <taxon>Bacillati</taxon>
        <taxon>Actinomycetota</taxon>
        <taxon>Actinomycetes</taxon>
        <taxon>Propionibacteriales</taxon>
        <taxon>Nocardioidaceae</taxon>
        <taxon>Solicola</taxon>
    </lineage>
</organism>
<proteinExistence type="predicted"/>
<dbReference type="RefSeq" id="WP_271635227.1">
    <property type="nucleotide sequence ID" value="NZ_CP094970.1"/>
</dbReference>
<evidence type="ECO:0000313" key="2">
    <source>
        <dbReference type="Proteomes" id="UP001164390"/>
    </source>
</evidence>
<evidence type="ECO:0000313" key="1">
    <source>
        <dbReference type="EMBL" id="UYM06338.1"/>
    </source>
</evidence>
<dbReference type="EMBL" id="CP094970">
    <property type="protein sequence ID" value="UYM06338.1"/>
    <property type="molecule type" value="Genomic_DNA"/>
</dbReference>
<accession>A0AA46TKY7</accession>
<reference evidence="1" key="1">
    <citation type="submission" date="2022-01" db="EMBL/GenBank/DDBJ databases">
        <title>Nocardioidaceae gen. sp. A5X3R13.</title>
        <authorList>
            <person name="Lopez Marin M.A."/>
            <person name="Uhlik O."/>
        </authorList>
    </citation>
    <scope>NUCLEOTIDE SEQUENCE</scope>
    <source>
        <strain evidence="1">A5X3R13</strain>
    </source>
</reference>
<dbReference type="KEGG" id="sgrg:L0C25_04470"/>
<gene>
    <name evidence="1" type="ORF">L0C25_04470</name>
</gene>
<keyword evidence="2" id="KW-1185">Reference proteome</keyword>
<name>A0AA46TKY7_9ACTN</name>
<dbReference type="AlphaFoldDB" id="A0AA46TKY7"/>
<dbReference type="Proteomes" id="UP001164390">
    <property type="component" value="Chromosome"/>
</dbReference>
<protein>
    <submittedName>
        <fullName evidence="1">Uncharacterized protein</fullName>
    </submittedName>
</protein>